<organism evidence="2 3">
    <name type="scientific">Halorientalis regularis</name>
    <dbReference type="NCBI Taxonomy" id="660518"/>
    <lineage>
        <taxon>Archaea</taxon>
        <taxon>Methanobacteriati</taxon>
        <taxon>Methanobacteriota</taxon>
        <taxon>Stenosarchaea group</taxon>
        <taxon>Halobacteria</taxon>
        <taxon>Halobacteriales</taxon>
        <taxon>Haloarculaceae</taxon>
        <taxon>Halorientalis</taxon>
    </lineage>
</organism>
<keyword evidence="1" id="KW-0472">Membrane</keyword>
<keyword evidence="1" id="KW-1133">Transmembrane helix</keyword>
<evidence type="ECO:0000313" key="2">
    <source>
        <dbReference type="EMBL" id="SDE70361.1"/>
    </source>
</evidence>
<accession>A0A1G7F399</accession>
<evidence type="ECO:0008006" key="4">
    <source>
        <dbReference type="Google" id="ProtNLM"/>
    </source>
</evidence>
<keyword evidence="3" id="KW-1185">Reference proteome</keyword>
<sequence length="255" mass="27508">MIDRLTDRERAVSDLVAFILTFSIIISGTTIVYIGGVGALQDLRANEMVNSGERSMRGVAETLEDIHRKTVPGRSVELGVDGGQLNLVDSSMTYTFEMEGGGTTTESIRTNALVYRPSSEETRLVYEGGAVFREGRQSSIMTYPPVFDCSDDAALLSVPRLDGSISVSSGGNVELYGERDAANTGLYLPDGNPADVERVTVDISGTAVAESWAEYLEESGWEDEGSGEYTCEGESGGDLKSAYLRRTTIDLRTVL</sequence>
<name>A0A1G7F399_9EURY</name>
<dbReference type="AlphaFoldDB" id="A0A1G7F399"/>
<dbReference type="EMBL" id="FNBK01000001">
    <property type="protein sequence ID" value="SDE70361.1"/>
    <property type="molecule type" value="Genomic_DNA"/>
</dbReference>
<gene>
    <name evidence="2" type="ORF">SAMN05216218_1016</name>
</gene>
<dbReference type="OrthoDB" id="118051at2157"/>
<evidence type="ECO:0000256" key="1">
    <source>
        <dbReference type="SAM" id="Phobius"/>
    </source>
</evidence>
<dbReference type="STRING" id="660518.SAMN05216218_1016"/>
<dbReference type="RefSeq" id="WP_092686412.1">
    <property type="nucleotide sequence ID" value="NZ_FNBK01000001.1"/>
</dbReference>
<proteinExistence type="predicted"/>
<protein>
    <recommendedName>
        <fullName evidence="4">Flagellin N-terminal-like domain-containing protein</fullName>
    </recommendedName>
</protein>
<dbReference type="InterPro" id="IPR055713">
    <property type="entry name" value="DUF7289"/>
</dbReference>
<dbReference type="Pfam" id="PF23960">
    <property type="entry name" value="DUF7289"/>
    <property type="match status" value="1"/>
</dbReference>
<feature type="transmembrane region" description="Helical" evidence="1">
    <location>
        <begin position="12"/>
        <end position="34"/>
    </location>
</feature>
<dbReference type="Proteomes" id="UP000199076">
    <property type="component" value="Unassembled WGS sequence"/>
</dbReference>
<reference evidence="3" key="1">
    <citation type="submission" date="2016-10" db="EMBL/GenBank/DDBJ databases">
        <authorList>
            <person name="Varghese N."/>
            <person name="Submissions S."/>
        </authorList>
    </citation>
    <scope>NUCLEOTIDE SEQUENCE [LARGE SCALE GENOMIC DNA]</scope>
    <source>
        <strain evidence="3">IBRC-M 10760</strain>
    </source>
</reference>
<keyword evidence="1" id="KW-0812">Transmembrane</keyword>
<evidence type="ECO:0000313" key="3">
    <source>
        <dbReference type="Proteomes" id="UP000199076"/>
    </source>
</evidence>